<proteinExistence type="predicted"/>
<reference evidence="1" key="1">
    <citation type="submission" date="2022-11" db="EMBL/GenBank/DDBJ databases">
        <title>Genome Sequence of Boeremia exigua.</title>
        <authorList>
            <person name="Buettner E."/>
        </authorList>
    </citation>
    <scope>NUCLEOTIDE SEQUENCE</scope>
    <source>
        <strain evidence="1">CU02</strain>
    </source>
</reference>
<dbReference type="Proteomes" id="UP001153331">
    <property type="component" value="Unassembled WGS sequence"/>
</dbReference>
<organism evidence="1 2">
    <name type="scientific">Boeremia exigua</name>
    <dbReference type="NCBI Taxonomy" id="749465"/>
    <lineage>
        <taxon>Eukaryota</taxon>
        <taxon>Fungi</taxon>
        <taxon>Dikarya</taxon>
        <taxon>Ascomycota</taxon>
        <taxon>Pezizomycotina</taxon>
        <taxon>Dothideomycetes</taxon>
        <taxon>Pleosporomycetidae</taxon>
        <taxon>Pleosporales</taxon>
        <taxon>Pleosporineae</taxon>
        <taxon>Didymellaceae</taxon>
        <taxon>Boeremia</taxon>
    </lineage>
</organism>
<evidence type="ECO:0000313" key="1">
    <source>
        <dbReference type="EMBL" id="KAJ8104907.1"/>
    </source>
</evidence>
<keyword evidence="2" id="KW-1185">Reference proteome</keyword>
<gene>
    <name evidence="1" type="ORF">OPT61_g10501</name>
</gene>
<sequence length="112" mass="12808">MRRCRPRLHCFGHIHEGWGAQRVEWAEGSMLDAENPKDCVKRMQGVEVNEHRMEEERAAYVDISSVGEHAIKFGRETLMVNASIMDVQYEPVQGPWLVDLDLERASDGENIG</sequence>
<comment type="caution">
    <text evidence="1">The sequence shown here is derived from an EMBL/GenBank/DDBJ whole genome shotgun (WGS) entry which is preliminary data.</text>
</comment>
<protein>
    <submittedName>
        <fullName evidence="1">Uncharacterized protein</fullName>
    </submittedName>
</protein>
<name>A0ACC2HPD9_9PLEO</name>
<accession>A0ACC2HPD9</accession>
<evidence type="ECO:0000313" key="2">
    <source>
        <dbReference type="Proteomes" id="UP001153331"/>
    </source>
</evidence>
<dbReference type="EMBL" id="JAPHNI010001744">
    <property type="protein sequence ID" value="KAJ8104907.1"/>
    <property type="molecule type" value="Genomic_DNA"/>
</dbReference>